<dbReference type="PANTHER" id="PTHR18898:SF2">
    <property type="entry name" value="NUCLEOPROTEIN TPR"/>
    <property type="match status" value="1"/>
</dbReference>
<feature type="coiled-coil region" evidence="1">
    <location>
        <begin position="145"/>
        <end position="210"/>
    </location>
</feature>
<organism evidence="4 5">
    <name type="scientific">Rhamnella rubrinervis</name>
    <dbReference type="NCBI Taxonomy" id="2594499"/>
    <lineage>
        <taxon>Eukaryota</taxon>
        <taxon>Viridiplantae</taxon>
        <taxon>Streptophyta</taxon>
        <taxon>Embryophyta</taxon>
        <taxon>Tracheophyta</taxon>
        <taxon>Spermatophyta</taxon>
        <taxon>Magnoliopsida</taxon>
        <taxon>eudicotyledons</taxon>
        <taxon>Gunneridae</taxon>
        <taxon>Pentapetalae</taxon>
        <taxon>rosids</taxon>
        <taxon>fabids</taxon>
        <taxon>Rosales</taxon>
        <taxon>Rhamnaceae</taxon>
        <taxon>rhamnoid group</taxon>
        <taxon>Rhamneae</taxon>
        <taxon>Rhamnella</taxon>
    </lineage>
</organism>
<dbReference type="InterPro" id="IPR012929">
    <property type="entry name" value="Nucleoprot-TPR/MLP1-2_dom"/>
</dbReference>
<dbReference type="EMBL" id="VOIH02000001">
    <property type="protein sequence ID" value="KAF3456445.1"/>
    <property type="molecule type" value="Genomic_DNA"/>
</dbReference>
<proteinExistence type="predicted"/>
<accession>A0A8K0HPW2</accession>
<evidence type="ECO:0000259" key="3">
    <source>
        <dbReference type="Pfam" id="PF07926"/>
    </source>
</evidence>
<comment type="caution">
    <text evidence="4">The sequence shown here is derived from an EMBL/GenBank/DDBJ whole genome shotgun (WGS) entry which is preliminary data.</text>
</comment>
<evidence type="ECO:0000313" key="4">
    <source>
        <dbReference type="EMBL" id="KAF3456445.1"/>
    </source>
</evidence>
<dbReference type="Pfam" id="PF07926">
    <property type="entry name" value="TPR_MLP1_2"/>
    <property type="match status" value="1"/>
</dbReference>
<keyword evidence="2" id="KW-0812">Transmembrane</keyword>
<dbReference type="OrthoDB" id="343070at2759"/>
<keyword evidence="5" id="KW-1185">Reference proteome</keyword>
<evidence type="ECO:0000313" key="5">
    <source>
        <dbReference type="Proteomes" id="UP000796880"/>
    </source>
</evidence>
<evidence type="ECO:0000256" key="1">
    <source>
        <dbReference type="SAM" id="Coils"/>
    </source>
</evidence>
<feature type="transmembrane region" description="Helical" evidence="2">
    <location>
        <begin position="611"/>
        <end position="628"/>
    </location>
</feature>
<dbReference type="GO" id="GO:0006606">
    <property type="term" value="P:protein import into nucleus"/>
    <property type="evidence" value="ECO:0007669"/>
    <property type="project" value="InterPro"/>
</dbReference>
<dbReference type="GO" id="GO:0006406">
    <property type="term" value="P:mRNA export from nucleus"/>
    <property type="evidence" value="ECO:0007669"/>
    <property type="project" value="TreeGrafter"/>
</dbReference>
<dbReference type="PANTHER" id="PTHR18898">
    <property type="entry name" value="NUCLEOPROTEIN TPR-RELATED"/>
    <property type="match status" value="1"/>
</dbReference>
<keyword evidence="2" id="KW-1133">Transmembrane helix</keyword>
<evidence type="ECO:0000256" key="2">
    <source>
        <dbReference type="SAM" id="Phobius"/>
    </source>
</evidence>
<name>A0A8K0HPW2_9ROSA</name>
<feature type="transmembrane region" description="Helical" evidence="2">
    <location>
        <begin position="540"/>
        <end position="560"/>
    </location>
</feature>
<gene>
    <name evidence="4" type="ORF">FNV43_RR01095</name>
</gene>
<keyword evidence="1" id="KW-0175">Coiled coil</keyword>
<reference evidence="4" key="1">
    <citation type="submission" date="2020-03" db="EMBL/GenBank/DDBJ databases">
        <title>A high-quality chromosome-level genome assembly of a woody plant with both climbing and erect habits, Rhamnella rubrinervis.</title>
        <authorList>
            <person name="Lu Z."/>
            <person name="Yang Y."/>
            <person name="Zhu X."/>
            <person name="Sun Y."/>
        </authorList>
    </citation>
    <scope>NUCLEOTIDE SEQUENCE</scope>
    <source>
        <strain evidence="4">BYM</strain>
        <tissue evidence="4">Leaf</tissue>
    </source>
</reference>
<protein>
    <recommendedName>
        <fullName evidence="3">Nucleoprotein TPR/MLP1-2 domain-containing protein</fullName>
    </recommendedName>
</protein>
<dbReference type="Proteomes" id="UP000796880">
    <property type="component" value="Unassembled WGS sequence"/>
</dbReference>
<feature type="domain" description="Nucleoprotein TPR/MLP1-2" evidence="3">
    <location>
        <begin position="130"/>
        <end position="246"/>
    </location>
</feature>
<feature type="coiled-coil region" evidence="1">
    <location>
        <begin position="384"/>
        <end position="425"/>
    </location>
</feature>
<feature type="coiled-coil region" evidence="1">
    <location>
        <begin position="45"/>
        <end position="111"/>
    </location>
</feature>
<sequence>METVLVLRKLTQGYCGFISLTFLQLAGISMIAHHETGSLVGNEEIEKLKEEAKAYEDHMLQYKSIVQVNKDALKQIEGAHENFKMEAEKLKRSLEAELHSLRERISELENESCLKSEEVASAAAGKEDHIRSKIVAMEIQISALKEDLEIEHQRWLAAQANYERQVILQSETIQELNKTSRALALVQEEASEMRKLEDTYKSENNELKAKWYVEKAMQCWRNRRTVLRKITMNSMSSKILHSRLEALHIQLAEKDHISSGLSSGSASPDTPGDAGLQNVINYLRRSKEIAETEISLLKHEKLRLQSQLESALKAAETAQSSLHAERASSRSLLLTEDEIKSLQLQVIEMNLLRESNVQLREENKHNFEECQKLREIPLKANIETENLERLLNERQIEVEACRKEIEMQKLDNERLEKRVSELVHRGYMCTLNHVIPVDAYYSQFSRLWRLFRILLQLQVCFKCGGLTVDEDTARRYFCAAFFKCGGVTGIALTVSSSPVKPPHLDANWKRGLLYAVLYLISQVTYNILLAKTLEIIPDPLAITGWTSLCAVSTNAFIDLITESRTRYSGFKFLPCLRICTYLYGGFIIAISATYIEARVTKHKGIMVLQSFKPLCVVFVVILSTAFLGQHLVRGRIVGALPMFSGLTLLLLGRSELMRPQVPQVMADNVENAVEDAAGNMPIV</sequence>
<dbReference type="GO" id="GO:0017056">
    <property type="term" value="F:structural constituent of nuclear pore"/>
    <property type="evidence" value="ECO:0007669"/>
    <property type="project" value="TreeGrafter"/>
</dbReference>
<dbReference type="AlphaFoldDB" id="A0A8K0HPW2"/>
<feature type="transmembrane region" description="Helical" evidence="2">
    <location>
        <begin position="580"/>
        <end position="599"/>
    </location>
</feature>
<keyword evidence="2" id="KW-0472">Membrane</keyword>
<dbReference type="GO" id="GO:0005643">
    <property type="term" value="C:nuclear pore"/>
    <property type="evidence" value="ECO:0007669"/>
    <property type="project" value="TreeGrafter"/>
</dbReference>